<dbReference type="InterPro" id="IPR011706">
    <property type="entry name" value="Cu-oxidase_C"/>
</dbReference>
<dbReference type="InterPro" id="IPR045087">
    <property type="entry name" value="Cu-oxidase_fam"/>
</dbReference>
<evidence type="ECO:0000256" key="4">
    <source>
        <dbReference type="ARBA" id="ARBA00012297"/>
    </source>
</evidence>
<dbReference type="Pfam" id="PF07732">
    <property type="entry name" value="Cu-oxidase_3"/>
    <property type="match status" value="1"/>
</dbReference>
<feature type="domain" description="Plastocyanin-like" evidence="12">
    <location>
        <begin position="34"/>
        <end position="149"/>
    </location>
</feature>
<keyword evidence="8" id="KW-0325">Glycoprotein</keyword>
<dbReference type="Proteomes" id="UP000765509">
    <property type="component" value="Unassembled WGS sequence"/>
</dbReference>
<dbReference type="InterPro" id="IPR001117">
    <property type="entry name" value="Cu-oxidase_2nd"/>
</dbReference>
<evidence type="ECO:0000256" key="8">
    <source>
        <dbReference type="ARBA" id="ARBA00023180"/>
    </source>
</evidence>
<keyword evidence="9" id="KW-0472">Membrane</keyword>
<dbReference type="InterPro" id="IPR011707">
    <property type="entry name" value="Cu-oxidase-like_N"/>
</dbReference>
<keyword evidence="7" id="KW-0186">Copper</keyword>
<evidence type="ECO:0000256" key="2">
    <source>
        <dbReference type="ARBA" id="ARBA00001935"/>
    </source>
</evidence>
<keyword evidence="6" id="KW-0560">Oxidoreductase</keyword>
<dbReference type="GO" id="GO:0052716">
    <property type="term" value="F:hydroquinone:oxygen oxidoreductase activity"/>
    <property type="evidence" value="ECO:0007669"/>
    <property type="project" value="UniProtKB-EC"/>
</dbReference>
<dbReference type="InterPro" id="IPR002355">
    <property type="entry name" value="Cu_oxidase_Cu_BS"/>
</dbReference>
<dbReference type="PANTHER" id="PTHR11709">
    <property type="entry name" value="MULTI-COPPER OXIDASE"/>
    <property type="match status" value="1"/>
</dbReference>
<keyword evidence="9" id="KW-0812">Transmembrane</keyword>
<feature type="domain" description="Plastocyanin-like" evidence="11">
    <location>
        <begin position="453"/>
        <end position="592"/>
    </location>
</feature>
<evidence type="ECO:0000256" key="5">
    <source>
        <dbReference type="ARBA" id="ARBA00022723"/>
    </source>
</evidence>
<evidence type="ECO:0000256" key="7">
    <source>
        <dbReference type="ARBA" id="ARBA00023008"/>
    </source>
</evidence>
<dbReference type="OrthoDB" id="2121828at2759"/>
<dbReference type="GO" id="GO:0005507">
    <property type="term" value="F:copper ion binding"/>
    <property type="evidence" value="ECO:0007669"/>
    <property type="project" value="InterPro"/>
</dbReference>
<feature type="domain" description="Plastocyanin-like" evidence="10">
    <location>
        <begin position="160"/>
        <end position="285"/>
    </location>
</feature>
<keyword evidence="9" id="KW-1133">Transmembrane helix</keyword>
<evidence type="ECO:0000256" key="6">
    <source>
        <dbReference type="ARBA" id="ARBA00023002"/>
    </source>
</evidence>
<comment type="cofactor">
    <cofactor evidence="2">
        <name>Cu cation</name>
        <dbReference type="ChEBI" id="CHEBI:23378"/>
    </cofactor>
</comment>
<evidence type="ECO:0000256" key="3">
    <source>
        <dbReference type="ARBA" id="ARBA00010609"/>
    </source>
</evidence>
<dbReference type="InterPro" id="IPR033138">
    <property type="entry name" value="Cu_oxidase_CS"/>
</dbReference>
<proteinExistence type="inferred from homology"/>
<evidence type="ECO:0000256" key="1">
    <source>
        <dbReference type="ARBA" id="ARBA00000349"/>
    </source>
</evidence>
<dbReference type="PROSITE" id="PS00080">
    <property type="entry name" value="MULTICOPPER_OXIDASE2"/>
    <property type="match status" value="1"/>
</dbReference>
<dbReference type="PANTHER" id="PTHR11709:SF394">
    <property type="entry name" value="FI03373P-RELATED"/>
    <property type="match status" value="1"/>
</dbReference>
<comment type="caution">
    <text evidence="13">The sequence shown here is derived from an EMBL/GenBank/DDBJ whole genome shotgun (WGS) entry which is preliminary data.</text>
</comment>
<evidence type="ECO:0000256" key="9">
    <source>
        <dbReference type="SAM" id="Phobius"/>
    </source>
</evidence>
<sequence>MNQNNLLLIDLFFIGFWVSVLSLHWSPDTVLIVSQKSLSADCNLRPSIVINQSSPGPELRFNENQRLWIRVINQLDNQPLTIHFHGLAQFGSPFADGTQKISQNPIPPNGGYFDYEFKLEGRSAGTYIYHAHYGFQHLTAYGSFIIQEHKHKIPYHYDDEFTLIFADYYHATDDQIISGLKAKPIKFLGEPQSLLVNGRALGTCNSSNPHGCSNSCHHHLVKVKPDTTYRVRVIGITALTYLYFAIESHPDLFLIEVDGGYVKKEKTSYIQLGSGQRYSFLLKTKTLSELKQLSGQNEFFGRVESRWRAKKDLGAFLLQYDTSSLNSTSNLNNSLNNSCNQSSHISNHSSITLNHPQILSKNSSIPLDQNYAQKAIPLPDEGHPWLINSFRPLISTDEPPTSDQVSRRIIISSQQRKADDGSVNWFVNNNIYVEDKPHIPFLVRAYTTGLKPNYTDAFQNNGFDSSLKAYPIKLGEVIEFVIINLSSTVNVSEAHPWHFHGQKFSVIAQGFGEFNEASLRKAESRHRGRSIKRDTHIVLAGKNGRYFDGPLQSGTQAGWTVVRLKAQTPGAFLVHCHLQVHAIMGMGLVLLIGIEHLPPLPSYFLKAYTSPSGVRLKEPISYFDSIENQTSVSS</sequence>
<evidence type="ECO:0000313" key="13">
    <source>
        <dbReference type="EMBL" id="MBW0519143.1"/>
    </source>
</evidence>
<accession>A0A9Q3HVZ8</accession>
<evidence type="ECO:0000259" key="10">
    <source>
        <dbReference type="Pfam" id="PF00394"/>
    </source>
</evidence>
<evidence type="ECO:0000313" key="14">
    <source>
        <dbReference type="Proteomes" id="UP000765509"/>
    </source>
</evidence>
<feature type="transmembrane region" description="Helical" evidence="9">
    <location>
        <begin position="7"/>
        <end position="25"/>
    </location>
</feature>
<dbReference type="Pfam" id="PF07731">
    <property type="entry name" value="Cu-oxidase_2"/>
    <property type="match status" value="1"/>
</dbReference>
<dbReference type="Pfam" id="PF00394">
    <property type="entry name" value="Cu-oxidase"/>
    <property type="match status" value="1"/>
</dbReference>
<reference evidence="13" key="1">
    <citation type="submission" date="2021-03" db="EMBL/GenBank/DDBJ databases">
        <title>Draft genome sequence of rust myrtle Austropuccinia psidii MF-1, a brazilian biotype.</title>
        <authorList>
            <person name="Quecine M.C."/>
            <person name="Pachon D.M.R."/>
            <person name="Bonatelli M.L."/>
            <person name="Correr F.H."/>
            <person name="Franceschini L.M."/>
            <person name="Leite T.F."/>
            <person name="Margarido G.R.A."/>
            <person name="Almeida C.A."/>
            <person name="Ferrarezi J.A."/>
            <person name="Labate C.A."/>
        </authorList>
    </citation>
    <scope>NUCLEOTIDE SEQUENCE</scope>
    <source>
        <strain evidence="13">MF-1</strain>
    </source>
</reference>
<dbReference type="AlphaFoldDB" id="A0A9Q3HVZ8"/>
<protein>
    <recommendedName>
        <fullName evidence="4">laccase</fullName>
        <ecNumber evidence="4">1.10.3.2</ecNumber>
    </recommendedName>
</protein>
<gene>
    <name evidence="13" type="ORF">O181_058858</name>
</gene>
<dbReference type="SUPFAM" id="SSF49503">
    <property type="entry name" value="Cupredoxins"/>
    <property type="match status" value="3"/>
</dbReference>
<keyword evidence="14" id="KW-1185">Reference proteome</keyword>
<dbReference type="PROSITE" id="PS00079">
    <property type="entry name" value="MULTICOPPER_OXIDASE1"/>
    <property type="match status" value="1"/>
</dbReference>
<organism evidence="13 14">
    <name type="scientific">Austropuccinia psidii MF-1</name>
    <dbReference type="NCBI Taxonomy" id="1389203"/>
    <lineage>
        <taxon>Eukaryota</taxon>
        <taxon>Fungi</taxon>
        <taxon>Dikarya</taxon>
        <taxon>Basidiomycota</taxon>
        <taxon>Pucciniomycotina</taxon>
        <taxon>Pucciniomycetes</taxon>
        <taxon>Pucciniales</taxon>
        <taxon>Sphaerophragmiaceae</taxon>
        <taxon>Austropuccinia</taxon>
    </lineage>
</organism>
<comment type="similarity">
    <text evidence="3">Belongs to the multicopper oxidase family.</text>
</comment>
<name>A0A9Q3HVZ8_9BASI</name>
<evidence type="ECO:0000259" key="11">
    <source>
        <dbReference type="Pfam" id="PF07731"/>
    </source>
</evidence>
<evidence type="ECO:0000259" key="12">
    <source>
        <dbReference type="Pfam" id="PF07732"/>
    </source>
</evidence>
<dbReference type="EMBL" id="AVOT02027162">
    <property type="protein sequence ID" value="MBW0519143.1"/>
    <property type="molecule type" value="Genomic_DNA"/>
</dbReference>
<dbReference type="InterPro" id="IPR008972">
    <property type="entry name" value="Cupredoxin"/>
</dbReference>
<comment type="catalytic activity">
    <reaction evidence="1">
        <text>4 hydroquinone + O2 = 4 benzosemiquinone + 2 H2O</text>
        <dbReference type="Rhea" id="RHEA:11276"/>
        <dbReference type="ChEBI" id="CHEBI:15377"/>
        <dbReference type="ChEBI" id="CHEBI:15379"/>
        <dbReference type="ChEBI" id="CHEBI:17594"/>
        <dbReference type="ChEBI" id="CHEBI:17977"/>
        <dbReference type="EC" id="1.10.3.2"/>
    </reaction>
</comment>
<keyword evidence="5" id="KW-0479">Metal-binding</keyword>
<dbReference type="EC" id="1.10.3.2" evidence="4"/>
<dbReference type="CDD" id="cd13873">
    <property type="entry name" value="CuRO_2_AAO_like_2"/>
    <property type="match status" value="1"/>
</dbReference>
<dbReference type="Gene3D" id="2.60.40.420">
    <property type="entry name" value="Cupredoxins - blue copper proteins"/>
    <property type="match status" value="3"/>
</dbReference>